<name>A0AAW1JLU4_SAPOF</name>
<keyword evidence="2" id="KW-1185">Reference proteome</keyword>
<accession>A0AAW1JLU4</accession>
<protein>
    <submittedName>
        <fullName evidence="1">Uncharacterized protein</fullName>
    </submittedName>
</protein>
<proteinExistence type="predicted"/>
<dbReference type="AlphaFoldDB" id="A0AAW1JLU4"/>
<gene>
    <name evidence="1" type="ORF">RND81_07G102600</name>
</gene>
<dbReference type="EMBL" id="JBDFQZ010000007">
    <property type="protein sequence ID" value="KAK9706073.1"/>
    <property type="molecule type" value="Genomic_DNA"/>
</dbReference>
<sequence length="127" mass="14493">MVYFVVQETQRPVTHEHLPPHASPHIEIHTRSKRSFDTQTLAIKPPYMVTKSPNLIKSKKNEAWWAVGVSKGSFAPSPSPMISISSTKRPLNPVLKGKKHKFSFWKKTQILILDGYVRFKGDLLNTE</sequence>
<evidence type="ECO:0000313" key="2">
    <source>
        <dbReference type="Proteomes" id="UP001443914"/>
    </source>
</evidence>
<organism evidence="1 2">
    <name type="scientific">Saponaria officinalis</name>
    <name type="common">Common soapwort</name>
    <name type="synonym">Lychnis saponaria</name>
    <dbReference type="NCBI Taxonomy" id="3572"/>
    <lineage>
        <taxon>Eukaryota</taxon>
        <taxon>Viridiplantae</taxon>
        <taxon>Streptophyta</taxon>
        <taxon>Embryophyta</taxon>
        <taxon>Tracheophyta</taxon>
        <taxon>Spermatophyta</taxon>
        <taxon>Magnoliopsida</taxon>
        <taxon>eudicotyledons</taxon>
        <taxon>Gunneridae</taxon>
        <taxon>Pentapetalae</taxon>
        <taxon>Caryophyllales</taxon>
        <taxon>Caryophyllaceae</taxon>
        <taxon>Caryophylleae</taxon>
        <taxon>Saponaria</taxon>
    </lineage>
</organism>
<reference evidence="1" key="1">
    <citation type="submission" date="2024-03" db="EMBL/GenBank/DDBJ databases">
        <title>WGS assembly of Saponaria officinalis var. Norfolk2.</title>
        <authorList>
            <person name="Jenkins J."/>
            <person name="Shu S."/>
            <person name="Grimwood J."/>
            <person name="Barry K."/>
            <person name="Goodstein D."/>
            <person name="Schmutz J."/>
            <person name="Leebens-Mack J."/>
            <person name="Osbourn A."/>
        </authorList>
    </citation>
    <scope>NUCLEOTIDE SEQUENCE [LARGE SCALE GENOMIC DNA]</scope>
    <source>
        <strain evidence="1">JIC</strain>
    </source>
</reference>
<comment type="caution">
    <text evidence="1">The sequence shown here is derived from an EMBL/GenBank/DDBJ whole genome shotgun (WGS) entry which is preliminary data.</text>
</comment>
<dbReference type="Proteomes" id="UP001443914">
    <property type="component" value="Unassembled WGS sequence"/>
</dbReference>
<evidence type="ECO:0000313" key="1">
    <source>
        <dbReference type="EMBL" id="KAK9706073.1"/>
    </source>
</evidence>